<feature type="transmembrane region" description="Helical" evidence="1">
    <location>
        <begin position="129"/>
        <end position="149"/>
    </location>
</feature>
<dbReference type="Pfam" id="PF07853">
    <property type="entry name" value="DUF1648"/>
    <property type="match status" value="1"/>
</dbReference>
<dbReference type="InterPro" id="IPR012867">
    <property type="entry name" value="DUF1648"/>
</dbReference>
<name>A0A562QPN1_9BACI</name>
<evidence type="ECO:0000256" key="1">
    <source>
        <dbReference type="SAM" id="Phobius"/>
    </source>
</evidence>
<keyword evidence="1" id="KW-0812">Transmembrane</keyword>
<feature type="transmembrane region" description="Helical" evidence="1">
    <location>
        <begin position="20"/>
        <end position="41"/>
    </location>
</feature>
<evidence type="ECO:0000259" key="2">
    <source>
        <dbReference type="Pfam" id="PF07853"/>
    </source>
</evidence>
<reference evidence="3 4" key="1">
    <citation type="journal article" date="2015" name="Stand. Genomic Sci.">
        <title>Genomic Encyclopedia of Bacterial and Archaeal Type Strains, Phase III: the genomes of soil and plant-associated and newly described type strains.</title>
        <authorList>
            <person name="Whitman W.B."/>
            <person name="Woyke T."/>
            <person name="Klenk H.P."/>
            <person name="Zhou Y."/>
            <person name="Lilburn T.G."/>
            <person name="Beck B.J."/>
            <person name="De Vos P."/>
            <person name="Vandamme P."/>
            <person name="Eisen J.A."/>
            <person name="Garrity G."/>
            <person name="Hugenholtz P."/>
            <person name="Kyrpides N.C."/>
        </authorList>
    </citation>
    <scope>NUCLEOTIDE SEQUENCE [LARGE SCALE GENOMIC DNA]</scope>
    <source>
        <strain evidence="3 4">CGMCC 1.10116</strain>
    </source>
</reference>
<feature type="domain" description="DUF1648" evidence="2">
    <location>
        <begin position="31"/>
        <end position="73"/>
    </location>
</feature>
<keyword evidence="1" id="KW-0472">Membrane</keyword>
<gene>
    <name evidence="3" type="ORF">IQ10_01493</name>
</gene>
<feature type="transmembrane region" description="Helical" evidence="1">
    <location>
        <begin position="69"/>
        <end position="91"/>
    </location>
</feature>
<organism evidence="3 4">
    <name type="scientific">Halalkalibacter nanhaiisediminis</name>
    <dbReference type="NCBI Taxonomy" id="688079"/>
    <lineage>
        <taxon>Bacteria</taxon>
        <taxon>Bacillati</taxon>
        <taxon>Bacillota</taxon>
        <taxon>Bacilli</taxon>
        <taxon>Bacillales</taxon>
        <taxon>Bacillaceae</taxon>
        <taxon>Halalkalibacter</taxon>
    </lineage>
</organism>
<sequence>MFKSFWQGCDHVWNKISKFYSPFIDVLSFSLLILTISYVAMNYGTLPDEIPRHFNAIGDPDAWSGKGMLIVFLILKGFILLMLFLLNYFVFISNESAKDAIAFVNIPFVNKDQLTSEQAEVVRKLSARMLAIVNVCVSFLFFYIIYGTIQTALENQQGLGLMPLYITIVLVVISCYYTWKIYQTAKAENS</sequence>
<proteinExistence type="predicted"/>
<evidence type="ECO:0000313" key="4">
    <source>
        <dbReference type="Proteomes" id="UP000315711"/>
    </source>
</evidence>
<keyword evidence="4" id="KW-1185">Reference proteome</keyword>
<dbReference type="EMBL" id="VLKZ01000003">
    <property type="protein sequence ID" value="TWI58160.1"/>
    <property type="molecule type" value="Genomic_DNA"/>
</dbReference>
<dbReference type="AlphaFoldDB" id="A0A562QPN1"/>
<feature type="transmembrane region" description="Helical" evidence="1">
    <location>
        <begin position="161"/>
        <end position="179"/>
    </location>
</feature>
<comment type="caution">
    <text evidence="3">The sequence shown here is derived from an EMBL/GenBank/DDBJ whole genome shotgun (WGS) entry which is preliminary data.</text>
</comment>
<protein>
    <submittedName>
        <fullName evidence="3">Uncharacterized protein DUF1648</fullName>
    </submittedName>
</protein>
<dbReference type="Proteomes" id="UP000315711">
    <property type="component" value="Unassembled WGS sequence"/>
</dbReference>
<accession>A0A562QPN1</accession>
<keyword evidence="1" id="KW-1133">Transmembrane helix</keyword>
<evidence type="ECO:0000313" key="3">
    <source>
        <dbReference type="EMBL" id="TWI58160.1"/>
    </source>
</evidence>